<accession>A0ABZ2RQH0</accession>
<sequence>MPESKEEKTIKKEPSKVYYVVNHTDSLGEKGWGVKVRGGKILKHTKTQQQAVDYAKSIKNCESIMLQSKEGKFRKLSWF</sequence>
<gene>
    <name evidence="1" type="ORF">WG616_01700</name>
</gene>
<dbReference type="Proteomes" id="UP001460679">
    <property type="component" value="Chromosome"/>
</dbReference>
<evidence type="ECO:0000313" key="2">
    <source>
        <dbReference type="Proteomes" id="UP001460679"/>
    </source>
</evidence>
<reference evidence="1" key="1">
    <citation type="submission" date="2024-03" db="EMBL/GenBank/DDBJ databases">
        <title>Complete genome sequence of Mycoplasma gypis type strain B1/T1.</title>
        <authorList>
            <person name="Spergser J."/>
        </authorList>
    </citation>
    <scope>NUCLEOTIDE SEQUENCE [LARGE SCALE GENOMIC DNA]</scope>
    <source>
        <strain evidence="1">B1/T1</strain>
    </source>
</reference>
<name>A0ABZ2RQH0_9BACT</name>
<dbReference type="RefSeq" id="WP_240337562.1">
    <property type="nucleotide sequence ID" value="NZ_CP148066.1"/>
</dbReference>
<evidence type="ECO:0000313" key="1">
    <source>
        <dbReference type="EMBL" id="WXL28717.1"/>
    </source>
</evidence>
<keyword evidence="2" id="KW-1185">Reference proteome</keyword>
<protein>
    <submittedName>
        <fullName evidence="1">DUF2188 domain-containing protein</fullName>
    </submittedName>
</protein>
<proteinExistence type="predicted"/>
<organism evidence="1 2">
    <name type="scientific">[Mycoplasma] gypis</name>
    <dbReference type="NCBI Taxonomy" id="92404"/>
    <lineage>
        <taxon>Bacteria</taxon>
        <taxon>Bacillati</taxon>
        <taxon>Mycoplasmatota</taxon>
        <taxon>Mycoplasmoidales</taxon>
        <taxon>Metamycoplasmataceae</taxon>
        <taxon>Metamycoplasma</taxon>
    </lineage>
</organism>
<dbReference type="EMBL" id="CP148066">
    <property type="protein sequence ID" value="WXL28717.1"/>
    <property type="molecule type" value="Genomic_DNA"/>
</dbReference>